<sequence>MEKMTHDSEDGQPSSHTSAEDIPIEKLFNQAMEHGYDRKLEKVKGFYESGSDIGTVKILGTRFGPEDEAAMLFFQFLKDQGREITQQDVNSIQDTSPPITLFTTRPPGRIGEPLLIIKDIMAKLRPIFPGIGSVSSVNRALHSTNEQHVSKTIDNALAILERLTPHVLASATFPHQANGKMLCLVTGLDRAIKKGSEGATQAGRLVAVEYLAGPGSVEEVYQGGWE</sequence>
<evidence type="ECO:0000313" key="3">
    <source>
        <dbReference type="Proteomes" id="UP001320420"/>
    </source>
</evidence>
<dbReference type="Proteomes" id="UP001320420">
    <property type="component" value="Unassembled WGS sequence"/>
</dbReference>
<accession>A0AAN9YEA6</accession>
<protein>
    <submittedName>
        <fullName evidence="2">Uncharacterized protein</fullName>
    </submittedName>
</protein>
<comment type="caution">
    <text evidence="2">The sequence shown here is derived from an EMBL/GenBank/DDBJ whole genome shotgun (WGS) entry which is preliminary data.</text>
</comment>
<feature type="region of interest" description="Disordered" evidence="1">
    <location>
        <begin position="1"/>
        <end position="22"/>
    </location>
</feature>
<organism evidence="2 3">
    <name type="scientific">Diatrype stigma</name>
    <dbReference type="NCBI Taxonomy" id="117547"/>
    <lineage>
        <taxon>Eukaryota</taxon>
        <taxon>Fungi</taxon>
        <taxon>Dikarya</taxon>
        <taxon>Ascomycota</taxon>
        <taxon>Pezizomycotina</taxon>
        <taxon>Sordariomycetes</taxon>
        <taxon>Xylariomycetidae</taxon>
        <taxon>Xylariales</taxon>
        <taxon>Diatrypaceae</taxon>
        <taxon>Diatrype</taxon>
    </lineage>
</organism>
<name>A0AAN9YEA6_9PEZI</name>
<proteinExistence type="predicted"/>
<dbReference type="AlphaFoldDB" id="A0AAN9YEA6"/>
<evidence type="ECO:0000256" key="1">
    <source>
        <dbReference type="SAM" id="MobiDB-lite"/>
    </source>
</evidence>
<reference evidence="2 3" key="1">
    <citation type="submission" date="2024-02" db="EMBL/GenBank/DDBJ databases">
        <title>De novo assembly and annotation of 12 fungi associated with fruit tree decline syndrome in Ontario, Canada.</title>
        <authorList>
            <person name="Sulman M."/>
            <person name="Ellouze W."/>
            <person name="Ilyukhin E."/>
        </authorList>
    </citation>
    <scope>NUCLEOTIDE SEQUENCE [LARGE SCALE GENOMIC DNA]</scope>
    <source>
        <strain evidence="2 3">M11/M66-122</strain>
    </source>
</reference>
<keyword evidence="3" id="KW-1185">Reference proteome</keyword>
<evidence type="ECO:0000313" key="2">
    <source>
        <dbReference type="EMBL" id="KAK7739811.1"/>
    </source>
</evidence>
<gene>
    <name evidence="2" type="ORF">SLS62_011200</name>
</gene>
<dbReference type="EMBL" id="JAKJXP020000177">
    <property type="protein sequence ID" value="KAK7739811.1"/>
    <property type="molecule type" value="Genomic_DNA"/>
</dbReference>